<dbReference type="RefSeq" id="WP_012857655.1">
    <property type="nucleotide sequence ID" value="NC_013512.1"/>
</dbReference>
<name>D1B487_SULD5</name>
<dbReference type="Proteomes" id="UP000002222">
    <property type="component" value="Chromosome"/>
</dbReference>
<dbReference type="OrthoDB" id="9886101at2"/>
<protein>
    <submittedName>
        <fullName evidence="1">Uncharacterized protein</fullName>
    </submittedName>
</protein>
<dbReference type="AlphaFoldDB" id="D1B487"/>
<dbReference type="HOGENOM" id="CLU_195387_0_0_7"/>
<reference evidence="1 2" key="2">
    <citation type="journal article" date="2010" name="Stand. Genomic Sci.">
        <title>Complete genome sequence of Sulfurospirillum deleyianum type strain (5175).</title>
        <authorList>
            <person name="Sikorski J."/>
            <person name="Lapidus A."/>
            <person name="Copeland A."/>
            <person name="Glavina Del Rio T."/>
            <person name="Nolan M."/>
            <person name="Lucas S."/>
            <person name="Chen F."/>
            <person name="Tice H."/>
            <person name="Cheng J.F."/>
            <person name="Saunders E."/>
            <person name="Bruce D."/>
            <person name="Goodwin L."/>
            <person name="Pitluck S."/>
            <person name="Ovchinnikova G."/>
            <person name="Pati A."/>
            <person name="Ivanova N."/>
            <person name="Mavromatis K."/>
            <person name="Chen A."/>
            <person name="Palaniappan K."/>
            <person name="Chain P."/>
            <person name="Land M."/>
            <person name="Hauser L."/>
            <person name="Chang Y.J."/>
            <person name="Jeffries C.D."/>
            <person name="Brettin T."/>
            <person name="Detter J.C."/>
            <person name="Han C."/>
            <person name="Rohde M."/>
            <person name="Lang E."/>
            <person name="Spring S."/>
            <person name="Goker M."/>
            <person name="Bristow J."/>
            <person name="Eisen J.A."/>
            <person name="Markowitz V."/>
            <person name="Hugenholtz P."/>
            <person name="Kyrpides N.C."/>
            <person name="Klenk H.P."/>
        </authorList>
    </citation>
    <scope>NUCLEOTIDE SEQUENCE [LARGE SCALE GENOMIC DNA]</scope>
    <source>
        <strain evidence="2">ATCC 51133 / DSM 6946 / 5175</strain>
    </source>
</reference>
<dbReference type="STRING" id="525898.Sdel_1892"/>
<gene>
    <name evidence="1" type="ordered locus">Sdel_1892</name>
</gene>
<keyword evidence="2" id="KW-1185">Reference proteome</keyword>
<dbReference type="KEGG" id="sdl:Sdel_1892"/>
<organism evidence="1 2">
    <name type="scientific">Sulfurospirillum deleyianum (strain ATCC 51133 / DSM 6946 / 5175)</name>
    <dbReference type="NCBI Taxonomy" id="525898"/>
    <lineage>
        <taxon>Bacteria</taxon>
        <taxon>Pseudomonadati</taxon>
        <taxon>Campylobacterota</taxon>
        <taxon>Epsilonproteobacteria</taxon>
        <taxon>Campylobacterales</taxon>
        <taxon>Sulfurospirillaceae</taxon>
        <taxon>Sulfurospirillum</taxon>
    </lineage>
</organism>
<evidence type="ECO:0000313" key="2">
    <source>
        <dbReference type="Proteomes" id="UP000002222"/>
    </source>
</evidence>
<accession>D1B487</accession>
<reference evidence="2" key="1">
    <citation type="submission" date="2009-11" db="EMBL/GenBank/DDBJ databases">
        <title>The complete genome of Sulfurospirillum deleyianum DSM 6946.</title>
        <authorList>
            <consortium name="US DOE Joint Genome Institute (JGI-PGF)"/>
            <person name="Lucas S."/>
            <person name="Copeland A."/>
            <person name="Lapidus A."/>
            <person name="Glavina del Rio T."/>
            <person name="Dalin E."/>
            <person name="Tice H."/>
            <person name="Bruce D."/>
            <person name="Goodwin L."/>
            <person name="Pitluck S."/>
            <person name="Kyrpides N."/>
            <person name="Mavromatis K."/>
            <person name="Ivanova N."/>
            <person name="Ovchinnikova G."/>
            <person name="Munk A.C."/>
            <person name="Lu M."/>
            <person name="Brettin T."/>
            <person name="Detter J.C."/>
            <person name="Han C."/>
            <person name="Tapia R."/>
            <person name="Larimer F."/>
            <person name="Land M."/>
            <person name="Hauser L."/>
            <person name="Markowitz V."/>
            <person name="Cheng J.F."/>
            <person name="Hugenholtz P."/>
            <person name="Woyke T."/>
            <person name="Wu D."/>
            <person name="Aumann P."/>
            <person name="Schneider S."/>
            <person name="Lang E."/>
            <person name="Spring S."/>
            <person name="Klenk H.P."/>
            <person name="Eisen J.A."/>
        </authorList>
    </citation>
    <scope>NUCLEOTIDE SEQUENCE [LARGE SCALE GENOMIC DNA]</scope>
    <source>
        <strain evidence="2">ATCC 51133 / DSM 6946 / 5175</strain>
    </source>
</reference>
<sequence>MSQKKFIYTLKKLLGISPASEEQKQTNEEIRHLMGKLEQHYLSLKEALKHEGDASKREALKESLSIIKEQLKKGKDFLHHD</sequence>
<dbReference type="EMBL" id="CP001816">
    <property type="protein sequence ID" value="ACZ12907.1"/>
    <property type="molecule type" value="Genomic_DNA"/>
</dbReference>
<evidence type="ECO:0000313" key="1">
    <source>
        <dbReference type="EMBL" id="ACZ12907.1"/>
    </source>
</evidence>
<proteinExistence type="predicted"/>